<evidence type="ECO:0000256" key="1">
    <source>
        <dbReference type="ARBA" id="ARBA00005163"/>
    </source>
</evidence>
<dbReference type="PANTHER" id="PTHR11739:SF4">
    <property type="entry name" value="CITRATE SYNTHASE, PEROXISOMAL"/>
    <property type="match status" value="1"/>
</dbReference>
<gene>
    <name evidence="8" type="ORF">IU449_03245</name>
</gene>
<evidence type="ECO:0000256" key="5">
    <source>
        <dbReference type="ARBA" id="ARBA00049288"/>
    </source>
</evidence>
<comment type="similarity">
    <text evidence="2 6 7">Belongs to the citrate synthase family.</text>
</comment>
<dbReference type="PRINTS" id="PR00143">
    <property type="entry name" value="CITRTSNTHASE"/>
</dbReference>
<dbReference type="NCBIfam" id="NF010636">
    <property type="entry name" value="PRK14033.1"/>
    <property type="match status" value="1"/>
</dbReference>
<reference evidence="8 9" key="1">
    <citation type="submission" date="2020-10" db="EMBL/GenBank/DDBJ databases">
        <title>Identification of Nocardia species via Next-generation sequencing and recognition of intraspecies genetic diversity.</title>
        <authorList>
            <person name="Li P."/>
            <person name="Li P."/>
            <person name="Lu B."/>
        </authorList>
    </citation>
    <scope>NUCLEOTIDE SEQUENCE [LARGE SCALE GENOMIC DNA]</scope>
    <source>
        <strain evidence="8 9">BJ06-0143</strain>
    </source>
</reference>
<organism evidence="8 9">
    <name type="scientific">Nocardia higoensis</name>
    <dbReference type="NCBI Taxonomy" id="228599"/>
    <lineage>
        <taxon>Bacteria</taxon>
        <taxon>Bacillati</taxon>
        <taxon>Actinomycetota</taxon>
        <taxon>Actinomycetes</taxon>
        <taxon>Mycobacteriales</taxon>
        <taxon>Nocardiaceae</taxon>
        <taxon>Nocardia</taxon>
    </lineage>
</organism>
<dbReference type="NCBIfam" id="TIGR01800">
    <property type="entry name" value="cit_synth_II"/>
    <property type="match status" value="1"/>
</dbReference>
<dbReference type="InterPro" id="IPR019810">
    <property type="entry name" value="Citrate_synthase_AS"/>
</dbReference>
<dbReference type="InterPro" id="IPR002020">
    <property type="entry name" value="Citrate_synthase"/>
</dbReference>
<dbReference type="InterPro" id="IPR016142">
    <property type="entry name" value="Citrate_synth-like_lrg_a-sub"/>
</dbReference>
<dbReference type="PANTHER" id="PTHR11739">
    <property type="entry name" value="CITRATE SYNTHASE"/>
    <property type="match status" value="1"/>
</dbReference>
<dbReference type="GO" id="GO:0050440">
    <property type="term" value="F:2-methylcitrate synthase activity"/>
    <property type="evidence" value="ECO:0007669"/>
    <property type="project" value="UniProtKB-EC"/>
</dbReference>
<evidence type="ECO:0000313" key="8">
    <source>
        <dbReference type="EMBL" id="MBF6353573.1"/>
    </source>
</evidence>
<dbReference type="GO" id="GO:0036440">
    <property type="term" value="F:citrate synthase activity"/>
    <property type="evidence" value="ECO:0007669"/>
    <property type="project" value="UniProtKB-EC"/>
</dbReference>
<dbReference type="InterPro" id="IPR016143">
    <property type="entry name" value="Citrate_synth-like_sm_a-sub"/>
</dbReference>
<dbReference type="Gene3D" id="1.10.230.10">
    <property type="entry name" value="Cytochrome P450-Terp, domain 2"/>
    <property type="match status" value="1"/>
</dbReference>
<dbReference type="InterPro" id="IPR011278">
    <property type="entry name" value="2-MeCitrate/Citrate_synth_II"/>
</dbReference>
<dbReference type="Pfam" id="PF00285">
    <property type="entry name" value="Citrate_synt"/>
    <property type="match status" value="1"/>
</dbReference>
<protein>
    <recommendedName>
        <fullName evidence="6">Citrate synthase</fullName>
    </recommendedName>
</protein>
<keyword evidence="8" id="KW-0012">Acyltransferase</keyword>
<dbReference type="InterPro" id="IPR024176">
    <property type="entry name" value="Citrate_synthase_bac-typ"/>
</dbReference>
<dbReference type="CDD" id="cd06111">
    <property type="entry name" value="DsCS_like"/>
    <property type="match status" value="1"/>
</dbReference>
<evidence type="ECO:0000256" key="7">
    <source>
        <dbReference type="RuleBase" id="RU003406"/>
    </source>
</evidence>
<comment type="pathway">
    <text evidence="1">Carbohydrate metabolism; tricarboxylic acid cycle.</text>
</comment>
<keyword evidence="9" id="KW-1185">Reference proteome</keyword>
<dbReference type="InterPro" id="IPR036969">
    <property type="entry name" value="Citrate_synthase_sf"/>
</dbReference>
<evidence type="ECO:0000256" key="3">
    <source>
        <dbReference type="ARBA" id="ARBA00022532"/>
    </source>
</evidence>
<accession>A0ABS0D507</accession>
<evidence type="ECO:0000256" key="2">
    <source>
        <dbReference type="ARBA" id="ARBA00010566"/>
    </source>
</evidence>
<keyword evidence="3" id="KW-0816">Tricarboxylic acid cycle</keyword>
<dbReference type="RefSeq" id="WP_195000461.1">
    <property type="nucleotide sequence ID" value="NZ_JADLQN010000001.1"/>
</dbReference>
<dbReference type="PROSITE" id="PS00480">
    <property type="entry name" value="CITRATE_SYNTHASE"/>
    <property type="match status" value="1"/>
</dbReference>
<sequence length="374" mass="41025">MTDTAIPTIYKGLAGVVVDTTAVSKVVPETNSLTYRGYPVQDLAAHCSFEQVAYLLWYGELPTDAELERFQQQERASRRADRSLLSLVAKLPDNCHPMDVVRTAISYLGAEDPLEDDNSAKANRAKALRMLAVLPTIVAADHRRRRGLDPIAPHSHLGYAQNFLNMCFGEIPAPELVKAFEVSLILYAEHSFNASTFAARVVTSTLSDIYSAVTAAIGALKGPLHGGANEAVMHDMLAIGDPSQAEAWMREKLAKKEKVMGFGHRVYKNGDSRVPTMKKAFLDIAAATDGGKWVQMYEILARTMNEATGLEPNLDFPTGPAYYLLGFDIEVFTPIFVMSRITGWTAHIIEQGESNALIRPLSEYVGVPQRPVVA</sequence>
<dbReference type="PIRSF" id="PIRSF001369">
    <property type="entry name" value="Citrate_synth"/>
    <property type="match status" value="1"/>
</dbReference>
<evidence type="ECO:0000256" key="6">
    <source>
        <dbReference type="PIRNR" id="PIRNR001369"/>
    </source>
</evidence>
<comment type="catalytic activity">
    <reaction evidence="5">
        <text>oxaloacetate + acetyl-CoA + H2O = citrate + CoA + H(+)</text>
        <dbReference type="Rhea" id="RHEA:16845"/>
        <dbReference type="ChEBI" id="CHEBI:15377"/>
        <dbReference type="ChEBI" id="CHEBI:15378"/>
        <dbReference type="ChEBI" id="CHEBI:16452"/>
        <dbReference type="ChEBI" id="CHEBI:16947"/>
        <dbReference type="ChEBI" id="CHEBI:57287"/>
        <dbReference type="ChEBI" id="CHEBI:57288"/>
        <dbReference type="EC" id="2.3.3.16"/>
    </reaction>
</comment>
<comment type="caution">
    <text evidence="8">The sequence shown here is derived from an EMBL/GenBank/DDBJ whole genome shotgun (WGS) entry which is preliminary data.</text>
</comment>
<dbReference type="EMBL" id="JADLQN010000001">
    <property type="protein sequence ID" value="MBF6353573.1"/>
    <property type="molecule type" value="Genomic_DNA"/>
</dbReference>
<proteinExistence type="inferred from homology"/>
<dbReference type="Gene3D" id="1.10.580.10">
    <property type="entry name" value="Citrate Synthase, domain 1"/>
    <property type="match status" value="1"/>
</dbReference>
<evidence type="ECO:0000313" key="9">
    <source>
        <dbReference type="Proteomes" id="UP000707731"/>
    </source>
</evidence>
<evidence type="ECO:0000256" key="4">
    <source>
        <dbReference type="ARBA" id="ARBA00022679"/>
    </source>
</evidence>
<dbReference type="SUPFAM" id="SSF48256">
    <property type="entry name" value="Citrate synthase"/>
    <property type="match status" value="1"/>
</dbReference>
<name>A0ABS0D507_9NOCA</name>
<keyword evidence="4 6" id="KW-0808">Transferase</keyword>
<dbReference type="Proteomes" id="UP000707731">
    <property type="component" value="Unassembled WGS sequence"/>
</dbReference>